<dbReference type="AlphaFoldDB" id="A0A1G2EF20"/>
<protein>
    <recommendedName>
        <fullName evidence="4">HTH deoR-type domain-containing protein</fullName>
    </recommendedName>
</protein>
<dbReference type="InterPro" id="IPR001034">
    <property type="entry name" value="DeoR_HTH"/>
</dbReference>
<dbReference type="STRING" id="1801672.A2896_00455"/>
<name>A0A1G2EF20_9BACT</name>
<evidence type="ECO:0000256" key="1">
    <source>
        <dbReference type="ARBA" id="ARBA00023015"/>
    </source>
</evidence>
<feature type="domain" description="HTH deoR-type" evidence="4">
    <location>
        <begin position="139"/>
        <end position="189"/>
    </location>
</feature>
<dbReference type="InterPro" id="IPR036390">
    <property type="entry name" value="WH_DNA-bd_sf"/>
</dbReference>
<organism evidence="5 6">
    <name type="scientific">Candidatus Nealsonbacteria bacterium RIFCSPLOWO2_01_FULL_43_32</name>
    <dbReference type="NCBI Taxonomy" id="1801672"/>
    <lineage>
        <taxon>Bacteria</taxon>
        <taxon>Candidatus Nealsoniibacteriota</taxon>
    </lineage>
</organism>
<feature type="region of interest" description="Disordered" evidence="3">
    <location>
        <begin position="98"/>
        <end position="120"/>
    </location>
</feature>
<evidence type="ECO:0000256" key="2">
    <source>
        <dbReference type="ARBA" id="ARBA00023163"/>
    </source>
</evidence>
<dbReference type="SUPFAM" id="SSF46785">
    <property type="entry name" value="Winged helix' DNA-binding domain"/>
    <property type="match status" value="1"/>
</dbReference>
<comment type="caution">
    <text evidence="5">The sequence shown here is derived from an EMBL/GenBank/DDBJ whole genome shotgun (WGS) entry which is preliminary data.</text>
</comment>
<evidence type="ECO:0000259" key="4">
    <source>
        <dbReference type="Pfam" id="PF08220"/>
    </source>
</evidence>
<evidence type="ECO:0000256" key="3">
    <source>
        <dbReference type="SAM" id="MobiDB-lite"/>
    </source>
</evidence>
<gene>
    <name evidence="5" type="ORF">A2896_00455</name>
</gene>
<evidence type="ECO:0000313" key="5">
    <source>
        <dbReference type="EMBL" id="OGZ24202.1"/>
    </source>
</evidence>
<accession>A0A1G2EF20</accession>
<keyword evidence="1" id="KW-0805">Transcription regulation</keyword>
<dbReference type="Pfam" id="PF08220">
    <property type="entry name" value="HTH_DeoR"/>
    <property type="match status" value="1"/>
</dbReference>
<dbReference type="Proteomes" id="UP000178647">
    <property type="component" value="Unassembled WGS sequence"/>
</dbReference>
<reference evidence="5 6" key="1">
    <citation type="journal article" date="2016" name="Nat. Commun.">
        <title>Thousands of microbial genomes shed light on interconnected biogeochemical processes in an aquifer system.</title>
        <authorList>
            <person name="Anantharaman K."/>
            <person name="Brown C.T."/>
            <person name="Hug L.A."/>
            <person name="Sharon I."/>
            <person name="Castelle C.J."/>
            <person name="Probst A.J."/>
            <person name="Thomas B.C."/>
            <person name="Singh A."/>
            <person name="Wilkins M.J."/>
            <person name="Karaoz U."/>
            <person name="Brodie E.L."/>
            <person name="Williams K.H."/>
            <person name="Hubbard S.S."/>
            <person name="Banfield J.F."/>
        </authorList>
    </citation>
    <scope>NUCLEOTIDE SEQUENCE [LARGE SCALE GENOMIC DNA]</scope>
</reference>
<dbReference type="EMBL" id="MHMH01000016">
    <property type="protein sequence ID" value="OGZ24202.1"/>
    <property type="molecule type" value="Genomic_DNA"/>
</dbReference>
<keyword evidence="2" id="KW-0804">Transcription</keyword>
<sequence>MSTDFNIKLTWAVYRVTELFPKEAGLKRDIRQTADEILVSLLTDQNEHLACLIKTLQDYFQQAQAQNWVDTRNFSVLRWEYERIAKLSSQESGALRSHGSSFAKASEDSPSLPDLLGNDGVSWRRRGKTVEKPRTTQKRKQRILETLAKNNKIKVGDLIKIFPATNRRTILRDLEDFSQTGLIVKTGNGRGACYILRNATL</sequence>
<dbReference type="GO" id="GO:0003700">
    <property type="term" value="F:DNA-binding transcription factor activity"/>
    <property type="evidence" value="ECO:0007669"/>
    <property type="project" value="InterPro"/>
</dbReference>
<proteinExistence type="predicted"/>
<evidence type="ECO:0000313" key="6">
    <source>
        <dbReference type="Proteomes" id="UP000178647"/>
    </source>
</evidence>